<name>A0A498KXS8_9EURY</name>
<dbReference type="Proteomes" id="UP000289691">
    <property type="component" value="Unassembled WGS sequence"/>
</dbReference>
<feature type="compositionally biased region" description="Low complexity" evidence="1">
    <location>
        <begin position="40"/>
        <end position="60"/>
    </location>
</feature>
<evidence type="ECO:0000256" key="1">
    <source>
        <dbReference type="SAM" id="MobiDB-lite"/>
    </source>
</evidence>
<dbReference type="OrthoDB" id="350510at2157"/>
<evidence type="ECO:0000313" key="3">
    <source>
        <dbReference type="Proteomes" id="UP000289691"/>
    </source>
</evidence>
<gene>
    <name evidence="2" type="ORF">EAF64_05640</name>
</gene>
<proteinExistence type="predicted"/>
<evidence type="ECO:0000313" key="2">
    <source>
        <dbReference type="EMBL" id="RXK50048.1"/>
    </source>
</evidence>
<dbReference type="PROSITE" id="PS51257">
    <property type="entry name" value="PROKAR_LIPOPROTEIN"/>
    <property type="match status" value="1"/>
</dbReference>
<comment type="caution">
    <text evidence="2">The sequence shown here is derived from an EMBL/GenBank/DDBJ whole genome shotgun (WGS) entry which is preliminary data.</text>
</comment>
<protein>
    <submittedName>
        <fullName evidence="2">Uncharacterized protein</fullName>
    </submittedName>
</protein>
<dbReference type="AlphaFoldDB" id="A0A498KXS8"/>
<reference evidence="2 3" key="1">
    <citation type="submission" date="2019-01" db="EMBL/GenBank/DDBJ databases">
        <title>Halorientalis sp. F13-25 a new haloarchaeum isolated from hypersaline water.</title>
        <authorList>
            <person name="Ana D.-V."/>
            <person name="Cristina S.-P."/>
            <person name="Antonio V."/>
        </authorList>
    </citation>
    <scope>NUCLEOTIDE SEQUENCE [LARGE SCALE GENOMIC DNA]</scope>
    <source>
        <strain evidence="2 3">F13-25</strain>
    </source>
</reference>
<dbReference type="EMBL" id="RDFA01000002">
    <property type="protein sequence ID" value="RXK50048.1"/>
    <property type="molecule type" value="Genomic_DNA"/>
</dbReference>
<dbReference type="RefSeq" id="WP_129068013.1">
    <property type="nucleotide sequence ID" value="NZ_RDFA01000002.1"/>
</dbReference>
<keyword evidence="3" id="KW-1185">Reference proteome</keyword>
<feature type="region of interest" description="Disordered" evidence="1">
    <location>
        <begin position="25"/>
        <end position="115"/>
    </location>
</feature>
<organism evidence="2 3">
    <name type="scientific">Halorientalis pallida</name>
    <dbReference type="NCBI Taxonomy" id="2479928"/>
    <lineage>
        <taxon>Archaea</taxon>
        <taxon>Methanobacteriati</taxon>
        <taxon>Methanobacteriota</taxon>
        <taxon>Stenosarchaea group</taxon>
        <taxon>Halobacteria</taxon>
        <taxon>Halobacteriales</taxon>
        <taxon>Haloarculaceae</taxon>
        <taxon>Halorientalis</taxon>
    </lineage>
</organism>
<sequence>MSQDRRIHDRRTVLGSGLTTGTLLLAGCLGDGGGDDSGNAEDPTATTDDPVTATETVDATPGEPTAEETPAQASDTQPSDRGFHDDFEDGDYTSDPRWNAPPGEQGAGSIDVACRRTPGGGQHVLRMRSEGPPTAIGFAEGTQGWDGPWVADGLVDTGQVSGGRGRVGILVGVSTTDESIMPEFSLAMRGNVAFNVEGETTRVSAPRLESDRWYRLEIRHDGAGTITGTRWPAGERPANGSSVSIDGLSPGSGGTLSLQLIGQHGADAEAVVDHAFVRWRPE</sequence>
<accession>A0A498KXS8</accession>